<reference evidence="1 2" key="1">
    <citation type="journal article" date="2019" name="Int. J. Syst. Evol. Microbiol.">
        <title>The Global Catalogue of Microorganisms (GCM) 10K type strain sequencing project: providing services to taxonomists for standard genome sequencing and annotation.</title>
        <authorList>
            <consortium name="The Broad Institute Genomics Platform"/>
            <consortium name="The Broad Institute Genome Sequencing Center for Infectious Disease"/>
            <person name="Wu L."/>
            <person name="Ma J."/>
        </authorList>
    </citation>
    <scope>NUCLEOTIDE SEQUENCE [LARGE SCALE GENOMIC DNA]</scope>
    <source>
        <strain evidence="1 2">JCM 13008</strain>
    </source>
</reference>
<evidence type="ECO:0008006" key="3">
    <source>
        <dbReference type="Google" id="ProtNLM"/>
    </source>
</evidence>
<dbReference type="EMBL" id="BAAALG010000011">
    <property type="protein sequence ID" value="GAA1108602.1"/>
    <property type="molecule type" value="Genomic_DNA"/>
</dbReference>
<evidence type="ECO:0000313" key="2">
    <source>
        <dbReference type="Proteomes" id="UP001501581"/>
    </source>
</evidence>
<sequence>MSPIAHYMQAHLAGAGAGIDLFTQAAGSVRDHAVRAELRRIRDELLDERRRLRRMLDDLGSGESAVLTTATRLGGLLARLKPHLVRRTDTTDLIQLEAMRDAVAGKIAGWQALLVVVADYPSLDREELRMLIAQGEKQHRFLTEAHGEVARRVLQRAH</sequence>
<proteinExistence type="predicted"/>
<keyword evidence="2" id="KW-1185">Reference proteome</keyword>
<dbReference type="RefSeq" id="WP_343995732.1">
    <property type="nucleotide sequence ID" value="NZ_BAAALG010000011.1"/>
</dbReference>
<gene>
    <name evidence="1" type="ORF">GCM10009668_31070</name>
</gene>
<comment type="caution">
    <text evidence="1">The sequence shown here is derived from an EMBL/GenBank/DDBJ whole genome shotgun (WGS) entry which is preliminary data.</text>
</comment>
<name>A0ABN1TZR2_9ACTN</name>
<accession>A0ABN1TZR2</accession>
<evidence type="ECO:0000313" key="1">
    <source>
        <dbReference type="EMBL" id="GAA1108602.1"/>
    </source>
</evidence>
<organism evidence="1 2">
    <name type="scientific">Nocardioides dubius</name>
    <dbReference type="NCBI Taxonomy" id="317019"/>
    <lineage>
        <taxon>Bacteria</taxon>
        <taxon>Bacillati</taxon>
        <taxon>Actinomycetota</taxon>
        <taxon>Actinomycetes</taxon>
        <taxon>Propionibacteriales</taxon>
        <taxon>Nocardioidaceae</taxon>
        <taxon>Nocardioides</taxon>
    </lineage>
</organism>
<protein>
    <recommendedName>
        <fullName evidence="3">DUF2383 domain-containing protein</fullName>
    </recommendedName>
</protein>
<dbReference type="Proteomes" id="UP001501581">
    <property type="component" value="Unassembled WGS sequence"/>
</dbReference>